<comment type="caution">
    <text evidence="4">The sequence shown here is derived from an EMBL/GenBank/DDBJ whole genome shotgun (WGS) entry which is preliminary data.</text>
</comment>
<dbReference type="PANTHER" id="PTHR30173">
    <property type="entry name" value="SIGMA 19 FACTOR"/>
    <property type="match status" value="1"/>
</dbReference>
<sequence>MLCLTAGINVMSTAIFDQQRPRLFALAFRFLGSYADAEDAVQDVWLRWHQTDISSLKDPTGWLIRVCSNLCLDVLKSARRRRENYVGQWLPEPWVNPFARESEDRLLNQACLSQAYLVMLDELSPHERIALVLHDVFDWDHAAIAETLGNRPNNARQILFRARRKMDRLTSGDDDIEGAETAKKPGIASQDVTAGKRLTASDLAGFVEALQSGQADRIAAFLAPDITLQGDGGGKAKTNINTLFGADRIARFFAGIWRKNLVNAGLTVVETGAESWLLFSIDDAVDTALTVLLAPDGIKRVFLHRNPDKLAHFNPISVNELD</sequence>
<comment type="subunit">
    <text evidence="1">Interacts transiently with the RNA polymerase catalytic core formed by RpoA, RpoB, RpoC and RpoZ (2 alpha, 1 beta, 1 beta' and 1 omega subunit) to form the RNA polymerase holoenzyme that can initiate transcription.</text>
</comment>
<organism evidence="4 5">
    <name type="scientific">Thalassospira profundimaris</name>
    <dbReference type="NCBI Taxonomy" id="502049"/>
    <lineage>
        <taxon>Bacteria</taxon>
        <taxon>Pseudomonadati</taxon>
        <taxon>Pseudomonadota</taxon>
        <taxon>Alphaproteobacteria</taxon>
        <taxon>Rhodospirillales</taxon>
        <taxon>Thalassospiraceae</taxon>
        <taxon>Thalassospira</taxon>
    </lineage>
</organism>
<reference evidence="4 5" key="1">
    <citation type="submission" date="2014-07" db="EMBL/GenBank/DDBJ databases">
        <title>Draft genome sequence of Thalassospira profundimaris S25-3-2.</title>
        <authorList>
            <person name="Lai Q."/>
            <person name="Shao Z."/>
        </authorList>
    </citation>
    <scope>NUCLEOTIDE SEQUENCE [LARGE SCALE GENOMIC DNA]</scope>
    <source>
        <strain evidence="4 5">S25-3-2</strain>
    </source>
</reference>
<dbReference type="NCBIfam" id="TIGR02937">
    <property type="entry name" value="sigma70-ECF"/>
    <property type="match status" value="1"/>
</dbReference>
<dbReference type="EMBL" id="JPWH01000022">
    <property type="protein sequence ID" value="RCK44069.1"/>
    <property type="molecule type" value="Genomic_DNA"/>
</dbReference>
<feature type="domain" description="RNA polymerase sigma factor 70 region 4 type 2" evidence="3">
    <location>
        <begin position="114"/>
        <end position="166"/>
    </location>
</feature>
<dbReference type="Gene3D" id="1.10.1740.10">
    <property type="match status" value="1"/>
</dbReference>
<evidence type="ECO:0008006" key="6">
    <source>
        <dbReference type="Google" id="ProtNLM"/>
    </source>
</evidence>
<dbReference type="PANTHER" id="PTHR30173:SF36">
    <property type="entry name" value="ECF RNA POLYMERASE SIGMA FACTOR SIGJ"/>
    <property type="match status" value="1"/>
</dbReference>
<protein>
    <recommendedName>
        <fullName evidence="6">RNA polymerase sigma factor</fullName>
    </recommendedName>
</protein>
<gene>
    <name evidence="4" type="ORF">TH25_20210</name>
</gene>
<evidence type="ECO:0000313" key="4">
    <source>
        <dbReference type="EMBL" id="RCK44069.1"/>
    </source>
</evidence>
<dbReference type="InterPro" id="IPR013324">
    <property type="entry name" value="RNA_pol_sigma_r3/r4-like"/>
</dbReference>
<name>A0A367WS83_9PROT</name>
<evidence type="ECO:0000259" key="3">
    <source>
        <dbReference type="Pfam" id="PF08281"/>
    </source>
</evidence>
<evidence type="ECO:0000313" key="5">
    <source>
        <dbReference type="Proteomes" id="UP000252517"/>
    </source>
</evidence>
<accession>A0A367WS83</accession>
<proteinExistence type="predicted"/>
<dbReference type="GO" id="GO:0016987">
    <property type="term" value="F:sigma factor activity"/>
    <property type="evidence" value="ECO:0007669"/>
    <property type="project" value="InterPro"/>
</dbReference>
<dbReference type="SUPFAM" id="SSF54427">
    <property type="entry name" value="NTF2-like"/>
    <property type="match status" value="1"/>
</dbReference>
<dbReference type="InterPro" id="IPR007627">
    <property type="entry name" value="RNA_pol_sigma70_r2"/>
</dbReference>
<dbReference type="SUPFAM" id="SSF88659">
    <property type="entry name" value="Sigma3 and sigma4 domains of RNA polymerase sigma factors"/>
    <property type="match status" value="1"/>
</dbReference>
<dbReference type="Gene3D" id="1.10.10.10">
    <property type="entry name" value="Winged helix-like DNA-binding domain superfamily/Winged helix DNA-binding domain"/>
    <property type="match status" value="1"/>
</dbReference>
<evidence type="ECO:0000259" key="2">
    <source>
        <dbReference type="Pfam" id="PF04542"/>
    </source>
</evidence>
<dbReference type="GO" id="GO:0006352">
    <property type="term" value="P:DNA-templated transcription initiation"/>
    <property type="evidence" value="ECO:0007669"/>
    <property type="project" value="InterPro"/>
</dbReference>
<dbReference type="Pfam" id="PF04542">
    <property type="entry name" value="Sigma70_r2"/>
    <property type="match status" value="1"/>
</dbReference>
<evidence type="ECO:0000256" key="1">
    <source>
        <dbReference type="ARBA" id="ARBA00011344"/>
    </source>
</evidence>
<dbReference type="InterPro" id="IPR036388">
    <property type="entry name" value="WH-like_DNA-bd_sf"/>
</dbReference>
<dbReference type="GO" id="GO:0003677">
    <property type="term" value="F:DNA binding"/>
    <property type="evidence" value="ECO:0007669"/>
    <property type="project" value="InterPro"/>
</dbReference>
<dbReference type="InterPro" id="IPR052704">
    <property type="entry name" value="ECF_Sigma-70_Domain"/>
</dbReference>
<dbReference type="InterPro" id="IPR014284">
    <property type="entry name" value="RNA_pol_sigma-70_dom"/>
</dbReference>
<dbReference type="Pfam" id="PF08281">
    <property type="entry name" value="Sigma70_r4_2"/>
    <property type="match status" value="1"/>
</dbReference>
<dbReference type="InterPro" id="IPR013325">
    <property type="entry name" value="RNA_pol_sigma_r2"/>
</dbReference>
<dbReference type="InterPro" id="IPR013249">
    <property type="entry name" value="RNA_pol_sigma70_r4_t2"/>
</dbReference>
<dbReference type="AlphaFoldDB" id="A0A367WS83"/>
<dbReference type="InterPro" id="IPR032710">
    <property type="entry name" value="NTF2-like_dom_sf"/>
</dbReference>
<feature type="domain" description="RNA polymerase sigma-70 region 2" evidence="2">
    <location>
        <begin position="16"/>
        <end position="81"/>
    </location>
</feature>
<dbReference type="SUPFAM" id="SSF88946">
    <property type="entry name" value="Sigma2 domain of RNA polymerase sigma factors"/>
    <property type="match status" value="1"/>
</dbReference>
<dbReference type="Proteomes" id="UP000252517">
    <property type="component" value="Unassembled WGS sequence"/>
</dbReference>